<dbReference type="InterPro" id="IPR024884">
    <property type="entry name" value="NAPE-PLD"/>
</dbReference>
<dbReference type="InterPro" id="IPR036866">
    <property type="entry name" value="RibonucZ/Hydroxyglut_hydro"/>
</dbReference>
<dbReference type="PANTHER" id="PTHR15032:SF4">
    <property type="entry name" value="N-ACYL-PHOSPHATIDYLETHANOLAMINE-HYDROLYZING PHOSPHOLIPASE D"/>
    <property type="match status" value="1"/>
</dbReference>
<dbReference type="Gene3D" id="3.60.15.10">
    <property type="entry name" value="Ribonuclease Z/Hydroxyacylglutathione hydrolase-like"/>
    <property type="match status" value="1"/>
</dbReference>
<evidence type="ECO:0000313" key="3">
    <source>
        <dbReference type="Proteomes" id="UP001501410"/>
    </source>
</evidence>
<gene>
    <name evidence="2" type="ORF">GCM10023092_25690</name>
</gene>
<evidence type="ECO:0000259" key="1">
    <source>
        <dbReference type="Pfam" id="PF12706"/>
    </source>
</evidence>
<dbReference type="PANTHER" id="PTHR15032">
    <property type="entry name" value="N-ACYL-PHOSPHATIDYLETHANOLAMINE-HYDROLYZING PHOSPHOLIPASE D"/>
    <property type="match status" value="1"/>
</dbReference>
<feature type="domain" description="Metallo-beta-lactamase" evidence="1">
    <location>
        <begin position="117"/>
        <end position="312"/>
    </location>
</feature>
<dbReference type="Proteomes" id="UP001501410">
    <property type="component" value="Unassembled WGS sequence"/>
</dbReference>
<protein>
    <submittedName>
        <fullName evidence="2">MBL fold metallo-hydrolase</fullName>
    </submittedName>
</protein>
<reference evidence="3" key="1">
    <citation type="journal article" date="2019" name="Int. J. Syst. Evol. Microbiol.">
        <title>The Global Catalogue of Microorganisms (GCM) 10K type strain sequencing project: providing services to taxonomists for standard genome sequencing and annotation.</title>
        <authorList>
            <consortium name="The Broad Institute Genomics Platform"/>
            <consortium name="The Broad Institute Genome Sequencing Center for Infectious Disease"/>
            <person name="Wu L."/>
            <person name="Ma J."/>
        </authorList>
    </citation>
    <scope>NUCLEOTIDE SEQUENCE [LARGE SCALE GENOMIC DNA]</scope>
    <source>
        <strain evidence="3">JCM 31921</strain>
    </source>
</reference>
<dbReference type="Pfam" id="PF12706">
    <property type="entry name" value="Lactamase_B_2"/>
    <property type="match status" value="1"/>
</dbReference>
<organism evidence="2 3">
    <name type="scientific">Rurimicrobium arvi</name>
    <dbReference type="NCBI Taxonomy" id="2049916"/>
    <lineage>
        <taxon>Bacteria</taxon>
        <taxon>Pseudomonadati</taxon>
        <taxon>Bacteroidota</taxon>
        <taxon>Chitinophagia</taxon>
        <taxon>Chitinophagales</taxon>
        <taxon>Chitinophagaceae</taxon>
        <taxon>Rurimicrobium</taxon>
    </lineage>
</organism>
<dbReference type="SUPFAM" id="SSF56281">
    <property type="entry name" value="Metallo-hydrolase/oxidoreductase"/>
    <property type="match status" value="1"/>
</dbReference>
<accession>A0ABP8MY16</accession>
<keyword evidence="3" id="KW-1185">Reference proteome</keyword>
<dbReference type="RefSeq" id="WP_344827894.1">
    <property type="nucleotide sequence ID" value="NZ_BAABEZ010000024.1"/>
</dbReference>
<proteinExistence type="predicted"/>
<dbReference type="InterPro" id="IPR001279">
    <property type="entry name" value="Metallo-B-lactamas"/>
</dbReference>
<sequence length="366" mass="41461">MIQIIFIAIILFATLVYAFMQLPRFGALPRGERLQRVAASPNYRNGRFRNRIEKPAISEGYSIPGEMYKMLFRKNPRRYPSVPLPSVQTDLRALPKEQDLMVWFGHSSFLLQMSGVRMLVDPVFSGKASPLPGSVKAFAGTDVYNVEDMPDIDYLILSHDHYDHLDYPTIKALRTKVAHVVCGLGAGAHFERWGYDGNIITELDWSGSIQLSPELQLTAESAQHDSGRAFARGRSLWLSFLFRSAARNLYYSGDGGYDDRFRNIADKYGPVDWAIRECGQYNKAWQSVHELPEEMALATRELGAAAMIPVHHSKFTLAHHSWDEPLEKVSEYAAAAPYRLVTPMIGEPVFLSRPDQTFSQWWKGLS</sequence>
<name>A0ABP8MY16_9BACT</name>
<dbReference type="PIRSF" id="PIRSF038896">
    <property type="entry name" value="NAPE-PLD"/>
    <property type="match status" value="1"/>
</dbReference>
<evidence type="ECO:0000313" key="2">
    <source>
        <dbReference type="EMBL" id="GAA4458029.1"/>
    </source>
</evidence>
<comment type="caution">
    <text evidence="2">The sequence shown here is derived from an EMBL/GenBank/DDBJ whole genome shotgun (WGS) entry which is preliminary data.</text>
</comment>
<dbReference type="EMBL" id="BAABEZ010000024">
    <property type="protein sequence ID" value="GAA4458029.1"/>
    <property type="molecule type" value="Genomic_DNA"/>
</dbReference>